<accession>F7NJE5</accession>
<dbReference type="STRING" id="1009370.ALO_11004"/>
<dbReference type="OrthoDB" id="9803993at2"/>
<dbReference type="Gene3D" id="3.40.1830.10">
    <property type="entry name" value="Thermophilic metalloprotease (M29)"/>
    <property type="match status" value="1"/>
</dbReference>
<keyword evidence="8" id="KW-0378">Hydrolase</keyword>
<dbReference type="Pfam" id="PF02073">
    <property type="entry name" value="Peptidase_M29"/>
    <property type="match status" value="1"/>
</dbReference>
<dbReference type="GO" id="GO:0046872">
    <property type="term" value="F:metal ion binding"/>
    <property type="evidence" value="ECO:0007669"/>
    <property type="project" value="UniProtKB-KW"/>
</dbReference>
<evidence type="ECO:0000256" key="9">
    <source>
        <dbReference type="ARBA" id="ARBA00023049"/>
    </source>
</evidence>
<keyword evidence="11" id="KW-1185">Reference proteome</keyword>
<keyword evidence="6" id="KW-0645">Protease</keyword>
<dbReference type="PANTHER" id="PTHR34448">
    <property type="entry name" value="AMINOPEPTIDASE"/>
    <property type="match status" value="1"/>
</dbReference>
<dbReference type="GO" id="GO:0004177">
    <property type="term" value="F:aminopeptidase activity"/>
    <property type="evidence" value="ECO:0007669"/>
    <property type="project" value="UniProtKB-KW"/>
</dbReference>
<evidence type="ECO:0000256" key="5">
    <source>
        <dbReference type="ARBA" id="ARBA00022438"/>
    </source>
</evidence>
<keyword evidence="7" id="KW-0479">Metal-binding</keyword>
<dbReference type="GO" id="GO:0006508">
    <property type="term" value="P:proteolysis"/>
    <property type="evidence" value="ECO:0007669"/>
    <property type="project" value="UniProtKB-KW"/>
</dbReference>
<reference evidence="10 11" key="1">
    <citation type="journal article" date="2011" name="EMBO J.">
        <title>Structural diversity of bacterial flagellar motors.</title>
        <authorList>
            <person name="Chen S."/>
            <person name="Beeby M."/>
            <person name="Murphy G.E."/>
            <person name="Leadbetter J.R."/>
            <person name="Hendrixson D.R."/>
            <person name="Briegel A."/>
            <person name="Li Z."/>
            <person name="Shi J."/>
            <person name="Tocheva E.I."/>
            <person name="Muller A."/>
            <person name="Dobro M.J."/>
            <person name="Jensen G.J."/>
        </authorList>
    </citation>
    <scope>NUCLEOTIDE SEQUENCE [LARGE SCALE GENOMIC DNA]</scope>
    <source>
        <strain evidence="10 11">DSM 6540</strain>
    </source>
</reference>
<evidence type="ECO:0000256" key="7">
    <source>
        <dbReference type="ARBA" id="ARBA00022723"/>
    </source>
</evidence>
<evidence type="ECO:0000256" key="6">
    <source>
        <dbReference type="ARBA" id="ARBA00022670"/>
    </source>
</evidence>
<proteinExistence type="inferred from homology"/>
<evidence type="ECO:0000256" key="2">
    <source>
        <dbReference type="ARBA" id="ARBA00001946"/>
    </source>
</evidence>
<evidence type="ECO:0000256" key="1">
    <source>
        <dbReference type="ARBA" id="ARBA00001941"/>
    </source>
</evidence>
<comment type="cofactor">
    <cofactor evidence="3">
        <name>Zn(2+)</name>
        <dbReference type="ChEBI" id="CHEBI:29105"/>
    </cofactor>
</comment>
<organism evidence="10 11">
    <name type="scientific">Acetonema longum DSM 6540</name>
    <dbReference type="NCBI Taxonomy" id="1009370"/>
    <lineage>
        <taxon>Bacteria</taxon>
        <taxon>Bacillati</taxon>
        <taxon>Bacillota</taxon>
        <taxon>Negativicutes</taxon>
        <taxon>Acetonemataceae</taxon>
        <taxon>Acetonema</taxon>
    </lineage>
</organism>
<comment type="cofactor">
    <cofactor evidence="2">
        <name>Mg(2+)</name>
        <dbReference type="ChEBI" id="CHEBI:18420"/>
    </cofactor>
</comment>
<dbReference type="RefSeq" id="WP_004095493.1">
    <property type="nucleotide sequence ID" value="NZ_AFGF01000085.1"/>
</dbReference>
<comment type="caution">
    <text evidence="10">The sequence shown here is derived from an EMBL/GenBank/DDBJ whole genome shotgun (WGS) entry which is preliminary data.</text>
</comment>
<dbReference type="eggNOG" id="COG2309">
    <property type="taxonomic scope" value="Bacteria"/>
</dbReference>
<keyword evidence="9" id="KW-0482">Metalloprotease</keyword>
<protein>
    <submittedName>
        <fullName evidence="10">Putative aminopeptidase</fullName>
    </submittedName>
</protein>
<dbReference type="AlphaFoldDB" id="F7NJE5"/>
<evidence type="ECO:0000256" key="4">
    <source>
        <dbReference type="ARBA" id="ARBA00008236"/>
    </source>
</evidence>
<evidence type="ECO:0000256" key="3">
    <source>
        <dbReference type="ARBA" id="ARBA00001947"/>
    </source>
</evidence>
<dbReference type="Proteomes" id="UP000003240">
    <property type="component" value="Unassembled WGS sequence"/>
</dbReference>
<dbReference type="InterPro" id="IPR035097">
    <property type="entry name" value="M29_N-terminal"/>
</dbReference>
<dbReference type="InterPro" id="IPR052170">
    <property type="entry name" value="M29_Exopeptidase"/>
</dbReference>
<evidence type="ECO:0000313" key="11">
    <source>
        <dbReference type="Proteomes" id="UP000003240"/>
    </source>
</evidence>
<gene>
    <name evidence="10" type="ORF">ALO_11004</name>
</gene>
<comment type="cofactor">
    <cofactor evidence="1">
        <name>Co(2+)</name>
        <dbReference type="ChEBI" id="CHEBI:48828"/>
    </cofactor>
</comment>
<keyword evidence="5 10" id="KW-0031">Aminopeptidase</keyword>
<dbReference type="SUPFAM" id="SSF144052">
    <property type="entry name" value="Thermophilic metalloprotease-like"/>
    <property type="match status" value="1"/>
</dbReference>
<dbReference type="EMBL" id="AFGF01000085">
    <property type="protein sequence ID" value="EGO63893.1"/>
    <property type="molecule type" value="Genomic_DNA"/>
</dbReference>
<dbReference type="PANTHER" id="PTHR34448:SF1">
    <property type="entry name" value="BLL6088 PROTEIN"/>
    <property type="match status" value="1"/>
</dbReference>
<comment type="similarity">
    <text evidence="4">Belongs to the peptidase M29 family.</text>
</comment>
<dbReference type="InterPro" id="IPR000787">
    <property type="entry name" value="Peptidase_M29"/>
</dbReference>
<evidence type="ECO:0000313" key="10">
    <source>
        <dbReference type="EMBL" id="EGO63893.1"/>
    </source>
</evidence>
<evidence type="ECO:0000256" key="8">
    <source>
        <dbReference type="ARBA" id="ARBA00022801"/>
    </source>
</evidence>
<name>F7NJE5_9FIRM</name>
<dbReference type="GO" id="GO:0008237">
    <property type="term" value="F:metallopeptidase activity"/>
    <property type="evidence" value="ECO:0007669"/>
    <property type="project" value="UniProtKB-KW"/>
</dbReference>
<sequence>MDPRIQTLAKNLIRYSTSLQPGEKILIEVFDTGIDLAKALVDQAYQAGGIPFVIAKNNALQRTLLTGASEEQMKAYGDWEAGLMRQMQAYIGLRASDNVSELSDVPKQQMQYYQQHWWKPVHTDVRLTGTKWCVLRYPTPSMAQLAGMSTEAFEDFYFKVCNLDYAKLAAAEDPLVDLFDRTEQVQIIGPGTDLTFSIKDIPVVKSCGLRNIPDGEVFTAPVRHSVNGYVTYNTPAIYQGVTYENVRLEFSQGKIIKATSNQTEKLNKVLDTDEGSRYIGEFALGVNPYIHHPMKDTLFDEKICGSFHFTPGNAYQTAFNGNQSAIHWDLVAIQTPEYGGGELWFDDVLIRKDGRFVLPALKGLNPENFE</sequence>